<keyword evidence="6" id="KW-0072">Autophagy</keyword>
<feature type="compositionally biased region" description="Basic residues" evidence="8">
    <location>
        <begin position="287"/>
        <end position="296"/>
    </location>
</feature>
<dbReference type="GeneID" id="25413438"/>
<dbReference type="OrthoDB" id="21072at2759"/>
<dbReference type="RefSeq" id="XP_013428655.1">
    <property type="nucleotide sequence ID" value="XM_013573201.1"/>
</dbReference>
<feature type="compositionally biased region" description="Polar residues" evidence="8">
    <location>
        <begin position="408"/>
        <end position="428"/>
    </location>
</feature>
<comment type="function">
    <text evidence="7">Plays a role in autophagy. Functions at the preautophagosomal structure (PAS) in order to form normal autophagosomes under starvation conditions. Also plays a role in mitophagy and regulation of filamentous growth.</text>
</comment>
<evidence type="ECO:0000259" key="9">
    <source>
        <dbReference type="Pfam" id="PF18388"/>
    </source>
</evidence>
<evidence type="ECO:0000313" key="11">
    <source>
        <dbReference type="Proteomes" id="UP000027730"/>
    </source>
</evidence>
<evidence type="ECO:0000256" key="5">
    <source>
        <dbReference type="ARBA" id="ARBA00022927"/>
    </source>
</evidence>
<feature type="compositionally biased region" description="Low complexity" evidence="8">
    <location>
        <begin position="189"/>
        <end position="199"/>
    </location>
</feature>
<feature type="domain" description="Atg29 N-terminal" evidence="9">
    <location>
        <begin position="43"/>
        <end position="92"/>
    </location>
</feature>
<organism evidence="10 11">
    <name type="scientific">Aureobasidium namibiae CBS 147.97</name>
    <dbReference type="NCBI Taxonomy" id="1043004"/>
    <lineage>
        <taxon>Eukaryota</taxon>
        <taxon>Fungi</taxon>
        <taxon>Dikarya</taxon>
        <taxon>Ascomycota</taxon>
        <taxon>Pezizomycotina</taxon>
        <taxon>Dothideomycetes</taxon>
        <taxon>Dothideomycetidae</taxon>
        <taxon>Dothideales</taxon>
        <taxon>Saccotheciaceae</taxon>
        <taxon>Aureobasidium</taxon>
    </lineage>
</organism>
<dbReference type="EMBL" id="KL584707">
    <property type="protein sequence ID" value="KEQ74443.1"/>
    <property type="molecule type" value="Genomic_DNA"/>
</dbReference>
<dbReference type="Gene3D" id="1.10.10.2570">
    <property type="match status" value="1"/>
</dbReference>
<accession>A0A074WMS5</accession>
<feature type="region of interest" description="Disordered" evidence="8">
    <location>
        <begin position="156"/>
        <end position="460"/>
    </location>
</feature>
<feature type="compositionally biased region" description="Low complexity" evidence="8">
    <location>
        <begin position="440"/>
        <end position="452"/>
    </location>
</feature>
<reference evidence="10 11" key="1">
    <citation type="journal article" date="2014" name="BMC Genomics">
        <title>Genome sequencing of four Aureobasidium pullulans varieties: biotechnological potential, stress tolerance, and description of new species.</title>
        <authorList>
            <person name="Gostin Ar C."/>
            <person name="Ohm R.A."/>
            <person name="Kogej T."/>
            <person name="Sonjak S."/>
            <person name="Turk M."/>
            <person name="Zajc J."/>
            <person name="Zalar P."/>
            <person name="Grube M."/>
            <person name="Sun H."/>
            <person name="Han J."/>
            <person name="Sharma A."/>
            <person name="Chiniquy J."/>
            <person name="Ngan C.Y."/>
            <person name="Lipzen A."/>
            <person name="Barry K."/>
            <person name="Grigoriev I.V."/>
            <person name="Gunde-Cimerman N."/>
        </authorList>
    </citation>
    <scope>NUCLEOTIDE SEQUENCE [LARGE SCALE GENOMIC DNA]</scope>
    <source>
        <strain evidence="10 11">CBS 147.97</strain>
    </source>
</reference>
<feature type="compositionally biased region" description="Acidic residues" evidence="8">
    <location>
        <begin position="300"/>
        <end position="309"/>
    </location>
</feature>
<dbReference type="InterPro" id="IPR039362">
    <property type="entry name" value="ATG29_sf"/>
</dbReference>
<dbReference type="AlphaFoldDB" id="A0A074WMS5"/>
<evidence type="ECO:0000256" key="7">
    <source>
        <dbReference type="ARBA" id="ARBA00060351"/>
    </source>
</evidence>
<dbReference type="FunFam" id="1.10.10.2570:FF:000001">
    <property type="entry name" value="Autophagy-related protein 29"/>
    <property type="match status" value="1"/>
</dbReference>
<dbReference type="Proteomes" id="UP000027730">
    <property type="component" value="Unassembled WGS sequence"/>
</dbReference>
<sequence>MSHIEDPKQLSLRTAQLSNNALGINAPPSPANKSASADSSVHYTCFIRLPFARGDFVDPPQVDWNSTKDRALWKIISKASNSKELDWEDLSVYLSARFEVSLAFLLQQAAWLYERHFAQMKAQMKKLSPSACPSPMPPDSTGNVALNSNVTAFPVASQGQRAPSSLSAHMRDSPTPTMGSVSSAVFRQPPTTLPSLSTTNQPQKTEGGLSRTPSTRTLTQSRIITPVSSAQASSARTFNTAFGNHRKPISPQREISEPDSDVLQDSDSSSSSDGESQSIARSQAFRRPSHYPKTARHGYDDDDEDEDAESSGGFLPFATTATGSADGAATIKSPVKRVFEQRPAAPDSSASSASSAAAPSQPTTNVGKHRESNRGDYTRASPASALSPRHRSELSKLSPRVRKDGSEGTPSMGSSFSDLDDASISQSAIEEAFMSHMQHGSGSTTSRMSSISQALRSKYL</sequence>
<comment type="subcellular location">
    <subcellularLocation>
        <location evidence="1">Preautophagosomal structure</location>
    </subcellularLocation>
</comment>
<feature type="compositionally biased region" description="Low complexity" evidence="8">
    <location>
        <begin position="343"/>
        <end position="360"/>
    </location>
</feature>
<gene>
    <name evidence="10" type="ORF">M436DRAFT_62834</name>
</gene>
<keyword evidence="11" id="KW-1185">Reference proteome</keyword>
<evidence type="ECO:0000256" key="6">
    <source>
        <dbReference type="ARBA" id="ARBA00023006"/>
    </source>
</evidence>
<keyword evidence="5" id="KW-0653">Protein transport</keyword>
<feature type="compositionally biased region" description="Basic and acidic residues" evidence="8">
    <location>
        <begin position="368"/>
        <end position="377"/>
    </location>
</feature>
<dbReference type="GO" id="GO:0000407">
    <property type="term" value="C:phagophore assembly site"/>
    <property type="evidence" value="ECO:0007669"/>
    <property type="project" value="UniProtKB-SubCell"/>
</dbReference>
<proteinExistence type="inferred from homology"/>
<dbReference type="STRING" id="1043004.A0A074WMS5"/>
<feature type="compositionally biased region" description="Polar residues" evidence="8">
    <location>
        <begin position="211"/>
        <end position="242"/>
    </location>
</feature>
<evidence type="ECO:0000313" key="10">
    <source>
        <dbReference type="EMBL" id="KEQ74443.1"/>
    </source>
</evidence>
<evidence type="ECO:0000256" key="3">
    <source>
        <dbReference type="ARBA" id="ARBA00013784"/>
    </source>
</evidence>
<dbReference type="InterPro" id="IPR040666">
    <property type="entry name" value="Atg29_N"/>
</dbReference>
<dbReference type="InterPro" id="IPR039113">
    <property type="entry name" value="ATG29"/>
</dbReference>
<feature type="compositionally biased region" description="Polar residues" evidence="8">
    <location>
        <begin position="156"/>
        <end position="167"/>
    </location>
</feature>
<keyword evidence="4" id="KW-0813">Transport</keyword>
<evidence type="ECO:0000256" key="1">
    <source>
        <dbReference type="ARBA" id="ARBA00004329"/>
    </source>
</evidence>
<evidence type="ECO:0000256" key="8">
    <source>
        <dbReference type="SAM" id="MobiDB-lite"/>
    </source>
</evidence>
<dbReference type="PANTHER" id="PTHR40012">
    <property type="entry name" value="AUTOPHAGY-RELATED PROTEIN 29"/>
    <property type="match status" value="1"/>
</dbReference>
<dbReference type="Pfam" id="PF18388">
    <property type="entry name" value="ATG29_N"/>
    <property type="match status" value="1"/>
</dbReference>
<feature type="compositionally biased region" description="Low complexity" evidence="8">
    <location>
        <begin position="318"/>
        <end position="330"/>
    </location>
</feature>
<name>A0A074WMS5_9PEZI</name>
<comment type="similarity">
    <text evidence="2">Belongs to the ATG29 family.</text>
</comment>
<protein>
    <recommendedName>
        <fullName evidence="3">Autophagy-related protein 29</fullName>
    </recommendedName>
</protein>
<evidence type="ECO:0000256" key="4">
    <source>
        <dbReference type="ARBA" id="ARBA00022448"/>
    </source>
</evidence>
<feature type="compositionally biased region" description="Polar residues" evidence="8">
    <location>
        <begin position="174"/>
        <end position="185"/>
    </location>
</feature>
<evidence type="ECO:0000256" key="2">
    <source>
        <dbReference type="ARBA" id="ARBA00010082"/>
    </source>
</evidence>
<dbReference type="HOGENOM" id="CLU_027589_1_0_1"/>
<dbReference type="GO" id="GO:0015031">
    <property type="term" value="P:protein transport"/>
    <property type="evidence" value="ECO:0007669"/>
    <property type="project" value="UniProtKB-KW"/>
</dbReference>
<dbReference type="GO" id="GO:0000045">
    <property type="term" value="P:autophagosome assembly"/>
    <property type="evidence" value="ECO:0007669"/>
    <property type="project" value="InterPro"/>
</dbReference>
<feature type="compositionally biased region" description="Low complexity" evidence="8">
    <location>
        <begin position="265"/>
        <end position="278"/>
    </location>
</feature>
<dbReference type="PANTHER" id="PTHR40012:SF1">
    <property type="entry name" value="AUTOPHAGY-RELATED PROTEIN 29"/>
    <property type="match status" value="1"/>
</dbReference>